<evidence type="ECO:0000313" key="2">
    <source>
        <dbReference type="Proteomes" id="UP000095285"/>
    </source>
</evidence>
<evidence type="ECO:0000256" key="1">
    <source>
        <dbReference type="ARBA" id="ARBA00007936"/>
    </source>
</evidence>
<dbReference type="Proteomes" id="UP000095285">
    <property type="component" value="Unassembled WGS sequence"/>
</dbReference>
<keyword evidence="2" id="KW-1185">Reference proteome</keyword>
<dbReference type="Gene3D" id="2.80.10.50">
    <property type="match status" value="1"/>
</dbReference>
<reference evidence="3" key="2">
    <citation type="submission" date="2016-11" db="UniProtKB">
        <authorList>
            <consortium name="WormBaseParasite"/>
        </authorList>
    </citation>
    <scope>IDENTIFICATION</scope>
</reference>
<dbReference type="CDD" id="cd23307">
    <property type="entry name" value="beta-trefoil_FGF8-like"/>
    <property type="match status" value="1"/>
</dbReference>
<dbReference type="AlphaFoldDB" id="A0A1I7VVZ8"/>
<dbReference type="InterPro" id="IPR008996">
    <property type="entry name" value="IL1/FGF"/>
</dbReference>
<sequence length="187" mass="21732">MQIASLMPIAEATTVWQLYSRCSSAFVQIFLKHANARGQQSDHCLTDFLVHADNEGRIRMENALTGKFICFNKRQRLAIRSDGKDEKCLFREQLTSSGYTMLQSAWRQNLFLGFNRKGNFQDPSQISTKRRCFLFTKLLREVKSTRLTSCSKSEKDDKTELDLESKRQRYLYNVVRESLLSRIRATA</sequence>
<dbReference type="GO" id="GO:0008083">
    <property type="term" value="F:growth factor activity"/>
    <property type="evidence" value="ECO:0007669"/>
    <property type="project" value="InterPro"/>
</dbReference>
<dbReference type="PANTHER" id="PTHR11486">
    <property type="entry name" value="FIBROBLAST GROWTH FACTOR"/>
    <property type="match status" value="1"/>
</dbReference>
<dbReference type="SMART" id="SM00442">
    <property type="entry name" value="FGF"/>
    <property type="match status" value="1"/>
</dbReference>
<proteinExistence type="inferred from homology"/>
<protein>
    <submittedName>
        <fullName evidence="3">Fibroblast growth factor</fullName>
    </submittedName>
</protein>
<dbReference type="Pfam" id="PF00167">
    <property type="entry name" value="FGF"/>
    <property type="match status" value="1"/>
</dbReference>
<organism evidence="2 3">
    <name type="scientific">Loa loa</name>
    <name type="common">Eye worm</name>
    <name type="synonym">Filaria loa</name>
    <dbReference type="NCBI Taxonomy" id="7209"/>
    <lineage>
        <taxon>Eukaryota</taxon>
        <taxon>Metazoa</taxon>
        <taxon>Ecdysozoa</taxon>
        <taxon>Nematoda</taxon>
        <taxon>Chromadorea</taxon>
        <taxon>Rhabditida</taxon>
        <taxon>Spirurina</taxon>
        <taxon>Spiruromorpha</taxon>
        <taxon>Filarioidea</taxon>
        <taxon>Onchocercidae</taxon>
        <taxon>Loa</taxon>
    </lineage>
</organism>
<evidence type="ECO:0000313" key="3">
    <source>
        <dbReference type="WBParaSite" id="EN70_6819"/>
    </source>
</evidence>
<dbReference type="InterPro" id="IPR002209">
    <property type="entry name" value="Fibroblast_GF_fam"/>
</dbReference>
<comment type="similarity">
    <text evidence="1">Belongs to the heparin-binding growth factors family.</text>
</comment>
<reference evidence="2" key="1">
    <citation type="submission" date="2012-04" db="EMBL/GenBank/DDBJ databases">
        <title>The Genome Sequence of Loa loa.</title>
        <authorList>
            <consortium name="The Broad Institute Genome Sequencing Platform"/>
            <consortium name="Broad Institute Genome Sequencing Center for Infectious Disease"/>
            <person name="Nutman T.B."/>
            <person name="Fink D.L."/>
            <person name="Russ C."/>
            <person name="Young S."/>
            <person name="Zeng Q."/>
            <person name="Gargeya S."/>
            <person name="Alvarado L."/>
            <person name="Berlin A."/>
            <person name="Chapman S.B."/>
            <person name="Chen Z."/>
            <person name="Freedman E."/>
            <person name="Gellesch M."/>
            <person name="Goldberg J."/>
            <person name="Griggs A."/>
            <person name="Gujja S."/>
            <person name="Heilman E.R."/>
            <person name="Heiman D."/>
            <person name="Howarth C."/>
            <person name="Mehta T."/>
            <person name="Neiman D."/>
            <person name="Pearson M."/>
            <person name="Roberts A."/>
            <person name="Saif S."/>
            <person name="Shea T."/>
            <person name="Shenoy N."/>
            <person name="Sisk P."/>
            <person name="Stolte C."/>
            <person name="Sykes S."/>
            <person name="White J."/>
            <person name="Yandava C."/>
            <person name="Haas B."/>
            <person name="Henn M.R."/>
            <person name="Nusbaum C."/>
            <person name="Birren B."/>
        </authorList>
    </citation>
    <scope>NUCLEOTIDE SEQUENCE [LARGE SCALE GENOMIC DNA]</scope>
</reference>
<accession>A0A1I7VVZ8</accession>
<dbReference type="STRING" id="7209.A0A1I7VVZ8"/>
<dbReference type="WBParaSite" id="EN70_6819">
    <property type="protein sequence ID" value="EN70_6819"/>
    <property type="gene ID" value="EN70_6819"/>
</dbReference>
<name>A0A1I7VVZ8_LOALO</name>
<dbReference type="SUPFAM" id="SSF50353">
    <property type="entry name" value="Cytokine"/>
    <property type="match status" value="1"/>
</dbReference>